<feature type="transmembrane region" description="Helical" evidence="1">
    <location>
        <begin position="30"/>
        <end position="47"/>
    </location>
</feature>
<dbReference type="InterPro" id="IPR050327">
    <property type="entry name" value="Proton-linked_MCT"/>
</dbReference>
<feature type="transmembrane region" description="Helical" evidence="1">
    <location>
        <begin position="323"/>
        <end position="346"/>
    </location>
</feature>
<proteinExistence type="predicted"/>
<feature type="transmembrane region" description="Helical" evidence="1">
    <location>
        <begin position="148"/>
        <end position="167"/>
    </location>
</feature>
<dbReference type="PANTHER" id="PTHR11360">
    <property type="entry name" value="MONOCARBOXYLATE TRANSPORTER"/>
    <property type="match status" value="1"/>
</dbReference>
<accession>A0A8J4Y5M6</accession>
<evidence type="ECO:0000313" key="2">
    <source>
        <dbReference type="EMBL" id="KAG0721943.1"/>
    </source>
</evidence>
<name>A0A8J4Y5M6_CHIOP</name>
<dbReference type="PANTHER" id="PTHR11360:SF306">
    <property type="entry name" value="RE01051P"/>
    <property type="match status" value="1"/>
</dbReference>
<organism evidence="2 3">
    <name type="scientific">Chionoecetes opilio</name>
    <name type="common">Atlantic snow crab</name>
    <name type="synonym">Cancer opilio</name>
    <dbReference type="NCBI Taxonomy" id="41210"/>
    <lineage>
        <taxon>Eukaryota</taxon>
        <taxon>Metazoa</taxon>
        <taxon>Ecdysozoa</taxon>
        <taxon>Arthropoda</taxon>
        <taxon>Crustacea</taxon>
        <taxon>Multicrustacea</taxon>
        <taxon>Malacostraca</taxon>
        <taxon>Eumalacostraca</taxon>
        <taxon>Eucarida</taxon>
        <taxon>Decapoda</taxon>
        <taxon>Pleocyemata</taxon>
        <taxon>Brachyura</taxon>
        <taxon>Eubrachyura</taxon>
        <taxon>Majoidea</taxon>
        <taxon>Majidae</taxon>
        <taxon>Chionoecetes</taxon>
    </lineage>
</organism>
<feature type="transmembrane region" description="Helical" evidence="1">
    <location>
        <begin position="232"/>
        <end position="257"/>
    </location>
</feature>
<feature type="transmembrane region" description="Helical" evidence="1">
    <location>
        <begin position="82"/>
        <end position="106"/>
    </location>
</feature>
<feature type="transmembrane region" description="Helical" evidence="1">
    <location>
        <begin position="263"/>
        <end position="284"/>
    </location>
</feature>
<dbReference type="InterPro" id="IPR011701">
    <property type="entry name" value="MFS"/>
</dbReference>
<evidence type="ECO:0000313" key="3">
    <source>
        <dbReference type="Proteomes" id="UP000770661"/>
    </source>
</evidence>
<dbReference type="GO" id="GO:0008028">
    <property type="term" value="F:monocarboxylic acid transmembrane transporter activity"/>
    <property type="evidence" value="ECO:0007669"/>
    <property type="project" value="TreeGrafter"/>
</dbReference>
<keyword evidence="1" id="KW-0812">Transmembrane</keyword>
<keyword evidence="1" id="KW-0472">Membrane</keyword>
<feature type="transmembrane region" description="Helical" evidence="1">
    <location>
        <begin position="385"/>
        <end position="406"/>
    </location>
</feature>
<dbReference type="AlphaFoldDB" id="A0A8J4Y5M6"/>
<dbReference type="Gene3D" id="1.20.1250.20">
    <property type="entry name" value="MFS general substrate transporter like domains"/>
    <property type="match status" value="1"/>
</dbReference>
<dbReference type="OrthoDB" id="5667at2759"/>
<dbReference type="EMBL" id="JACEEZ010010261">
    <property type="protein sequence ID" value="KAG0721943.1"/>
    <property type="molecule type" value="Genomic_DNA"/>
</dbReference>
<gene>
    <name evidence="2" type="primary">SLC16A7_2</name>
    <name evidence="2" type="ORF">GWK47_045417</name>
</gene>
<sequence length="430" mass="46614">MLFFSSLPFCFGILFSGFLLENGASSTTTAWIYNLFLVVWNLSMILANPLSQEFGQRTVGFASVFMASLSLILSGFSPSVSFLYFSYSLLGGMCTGVSIGITCMVLPPYFHKKGGQANTLLVAGGPVTQMVLAPFIRYLLEVYSLKGAALIHAAVVLNGLIAVSFFHPVQWHLKPLMSAGSDVSCRIPCLSDEIEESTTREKSRGVKAIWKTLLRVAGRIRSDLKVLRQLRCVILAVTVMITQTTFLNLIMMLPFVAQATDHSLQDATGCIALMGVTNLVTRLVVSPLSDCKRFSIRFSIMLGYLLRAIGILVASLASELWQFMASGVVCGLGLGLSLSMFNLAIVQYMGMDNLRPTLGIIGLVAAGGFPILGPLIGVIRDTTNSYLTSLCVMAALDLLSVCLWLLMPAAQARDARTELRPKTSYDATRP</sequence>
<dbReference type="InterPro" id="IPR036259">
    <property type="entry name" value="MFS_trans_sf"/>
</dbReference>
<comment type="caution">
    <text evidence="2">The sequence shown here is derived from an EMBL/GenBank/DDBJ whole genome shotgun (WGS) entry which is preliminary data.</text>
</comment>
<dbReference type="Pfam" id="PF07690">
    <property type="entry name" value="MFS_1"/>
    <property type="match status" value="1"/>
</dbReference>
<reference evidence="2" key="1">
    <citation type="submission" date="2020-07" db="EMBL/GenBank/DDBJ databases">
        <title>The High-quality genome of the commercially important snow crab, Chionoecetes opilio.</title>
        <authorList>
            <person name="Jeong J.-H."/>
            <person name="Ryu S."/>
        </authorList>
    </citation>
    <scope>NUCLEOTIDE SEQUENCE</scope>
    <source>
        <strain evidence="2">MADBK_172401_WGS</strain>
        <tissue evidence="2">Digestive gland</tissue>
    </source>
</reference>
<feature type="transmembrane region" description="Helical" evidence="1">
    <location>
        <begin position="118"/>
        <end position="136"/>
    </location>
</feature>
<evidence type="ECO:0000256" key="1">
    <source>
        <dbReference type="SAM" id="Phobius"/>
    </source>
</evidence>
<dbReference type="SUPFAM" id="SSF103473">
    <property type="entry name" value="MFS general substrate transporter"/>
    <property type="match status" value="1"/>
</dbReference>
<feature type="transmembrane region" description="Helical" evidence="1">
    <location>
        <begin position="296"/>
        <end position="317"/>
    </location>
</feature>
<feature type="transmembrane region" description="Helical" evidence="1">
    <location>
        <begin position="358"/>
        <end position="379"/>
    </location>
</feature>
<keyword evidence="1" id="KW-1133">Transmembrane helix</keyword>
<dbReference type="Proteomes" id="UP000770661">
    <property type="component" value="Unassembled WGS sequence"/>
</dbReference>
<feature type="transmembrane region" description="Helical" evidence="1">
    <location>
        <begin position="59"/>
        <end position="76"/>
    </location>
</feature>
<keyword evidence="3" id="KW-1185">Reference proteome</keyword>
<protein>
    <submittedName>
        <fullName evidence="2">Monocarboxylate transporter 2</fullName>
    </submittedName>
</protein>